<organism evidence="14 15">
    <name type="scientific">Allacma fusca</name>
    <dbReference type="NCBI Taxonomy" id="39272"/>
    <lineage>
        <taxon>Eukaryota</taxon>
        <taxon>Metazoa</taxon>
        <taxon>Ecdysozoa</taxon>
        <taxon>Arthropoda</taxon>
        <taxon>Hexapoda</taxon>
        <taxon>Collembola</taxon>
        <taxon>Symphypleona</taxon>
        <taxon>Sminthuridae</taxon>
        <taxon>Allacma</taxon>
    </lineage>
</organism>
<comment type="subcellular location">
    <subcellularLocation>
        <location evidence="1">Membrane</location>
        <topology evidence="1">Multi-pass membrane protein</topology>
    </subcellularLocation>
</comment>
<dbReference type="InterPro" id="IPR005821">
    <property type="entry name" value="Ion_trans_dom"/>
</dbReference>
<dbReference type="OrthoDB" id="1661883at2759"/>
<evidence type="ECO:0000256" key="3">
    <source>
        <dbReference type="ARBA" id="ARBA00022692"/>
    </source>
</evidence>
<proteinExistence type="predicted"/>
<evidence type="ECO:0000256" key="4">
    <source>
        <dbReference type="ARBA" id="ARBA00022737"/>
    </source>
</evidence>
<evidence type="ECO:0000256" key="5">
    <source>
        <dbReference type="ARBA" id="ARBA00022989"/>
    </source>
</evidence>
<keyword evidence="15" id="KW-1185">Reference proteome</keyword>
<keyword evidence="3 12" id="KW-0812">Transmembrane</keyword>
<keyword evidence="8 12" id="KW-0472">Membrane</keyword>
<keyword evidence="4" id="KW-0677">Repeat</keyword>
<evidence type="ECO:0000256" key="10">
    <source>
        <dbReference type="ARBA" id="ARBA00023303"/>
    </source>
</evidence>
<evidence type="ECO:0000256" key="1">
    <source>
        <dbReference type="ARBA" id="ARBA00004141"/>
    </source>
</evidence>
<dbReference type="Pfam" id="PF12796">
    <property type="entry name" value="Ank_2"/>
    <property type="match status" value="1"/>
</dbReference>
<sequence length="612" mass="70303">MIQILSKHDKFYAVLNDSNHNAWTSLHLAAHEGNCGVLEILLKKGAFLLKDLEGRTPLHLASQMGHREVNTPLHYTALNNQPKVTKLLLRLNCQLTYNNDGYSAIDLALVNKFIEVTFIMVTEKYRGDEVLGLSKGKHPCIMEALVAKMPAIAKAVFDKEIRKSTEEKPNSPSYHASHIKLSGIFSDATNDLQREWGFYVRYNWFDEPRDSLHPNGASCLAQEFIDMTLFREFKRDSAYDRYKMKNASENMPEILVVVSFIIGFSTIFNLLLEGVNIVRHGFEYCRNIDTWVWITMNVCCLVATYHHLIDALFPRSGAINWEWVNLSFALACFMGWFYLLLIMQRFEAVGLYVSMFVEIVKTLLRVLIVFSILIIAFALAFFVLLSNGNHEVFSKIRMSVMRTFSMMLGDLDFMNTFVYPHHCEEMEKNNRTNIRLYTNFPKCKQSRRTPEPYAAFSLVGVYMIFMPIAMINLLIGLAVGDIGLVRKNAQLKRLSMQVQIHTNIEKSLPKFILAKLNESSHSVVEYPNRTIKSMVERLAECFLHKDKKAEDENNVKTESDDLMEAILDNSATLEKLTSDMENIRTWAQHICTTLKIKSDLNQGDETQFEDLN</sequence>
<keyword evidence="10" id="KW-0407">Ion channel</keyword>
<keyword evidence="6 11" id="KW-0040">ANK repeat</keyword>
<dbReference type="InterPro" id="IPR052076">
    <property type="entry name" value="TRP_cation_channel"/>
</dbReference>
<evidence type="ECO:0000256" key="11">
    <source>
        <dbReference type="PROSITE-ProRule" id="PRU00023"/>
    </source>
</evidence>
<evidence type="ECO:0000256" key="8">
    <source>
        <dbReference type="ARBA" id="ARBA00023136"/>
    </source>
</evidence>
<evidence type="ECO:0000313" key="14">
    <source>
        <dbReference type="EMBL" id="CAG7726424.1"/>
    </source>
</evidence>
<keyword evidence="9" id="KW-0325">Glycoprotein</keyword>
<reference evidence="14" key="1">
    <citation type="submission" date="2021-06" db="EMBL/GenBank/DDBJ databases">
        <authorList>
            <person name="Hodson N. C."/>
            <person name="Mongue J. A."/>
            <person name="Jaron S. K."/>
        </authorList>
    </citation>
    <scope>NUCLEOTIDE SEQUENCE</scope>
</reference>
<evidence type="ECO:0000256" key="9">
    <source>
        <dbReference type="ARBA" id="ARBA00023180"/>
    </source>
</evidence>
<dbReference type="GO" id="GO:0034703">
    <property type="term" value="C:cation channel complex"/>
    <property type="evidence" value="ECO:0007669"/>
    <property type="project" value="UniProtKB-ARBA"/>
</dbReference>
<feature type="transmembrane region" description="Helical" evidence="12">
    <location>
        <begin position="459"/>
        <end position="485"/>
    </location>
</feature>
<feature type="transmembrane region" description="Helical" evidence="12">
    <location>
        <begin position="254"/>
        <end position="278"/>
    </location>
</feature>
<dbReference type="GO" id="GO:0005216">
    <property type="term" value="F:monoatomic ion channel activity"/>
    <property type="evidence" value="ECO:0007669"/>
    <property type="project" value="InterPro"/>
</dbReference>
<feature type="transmembrane region" description="Helical" evidence="12">
    <location>
        <begin position="363"/>
        <end position="385"/>
    </location>
</feature>
<dbReference type="PROSITE" id="PS50297">
    <property type="entry name" value="ANK_REP_REGION"/>
    <property type="match status" value="2"/>
</dbReference>
<keyword evidence="5 12" id="KW-1133">Transmembrane helix</keyword>
<dbReference type="Pfam" id="PF00520">
    <property type="entry name" value="Ion_trans"/>
    <property type="match status" value="1"/>
</dbReference>
<dbReference type="PANTHER" id="PTHR47143:SF1">
    <property type="entry name" value="ION_TRANS DOMAIN-CONTAINING PROTEIN"/>
    <property type="match status" value="1"/>
</dbReference>
<protein>
    <recommendedName>
        <fullName evidence="13">Ion transport domain-containing protein</fullName>
    </recommendedName>
</protein>
<evidence type="ECO:0000256" key="7">
    <source>
        <dbReference type="ARBA" id="ARBA00023065"/>
    </source>
</evidence>
<feature type="domain" description="Ion transport" evidence="13">
    <location>
        <begin position="253"/>
        <end position="489"/>
    </location>
</feature>
<dbReference type="PROSITE" id="PS50088">
    <property type="entry name" value="ANK_REPEAT"/>
    <property type="match status" value="2"/>
</dbReference>
<dbReference type="EMBL" id="CAJVCH010135297">
    <property type="protein sequence ID" value="CAG7726424.1"/>
    <property type="molecule type" value="Genomic_DNA"/>
</dbReference>
<evidence type="ECO:0000259" key="13">
    <source>
        <dbReference type="Pfam" id="PF00520"/>
    </source>
</evidence>
<keyword evidence="7" id="KW-0406">Ion transport</keyword>
<name>A0A8J2P0P8_9HEXA</name>
<evidence type="ECO:0000256" key="12">
    <source>
        <dbReference type="SAM" id="Phobius"/>
    </source>
</evidence>
<feature type="repeat" description="ANK" evidence="11">
    <location>
        <begin position="21"/>
        <end position="46"/>
    </location>
</feature>
<dbReference type="AlphaFoldDB" id="A0A8J2P0P8"/>
<evidence type="ECO:0000256" key="2">
    <source>
        <dbReference type="ARBA" id="ARBA00022448"/>
    </source>
</evidence>
<dbReference type="Proteomes" id="UP000708208">
    <property type="component" value="Unassembled WGS sequence"/>
</dbReference>
<feature type="transmembrane region" description="Helical" evidence="12">
    <location>
        <begin position="290"/>
        <end position="309"/>
    </location>
</feature>
<evidence type="ECO:0000256" key="6">
    <source>
        <dbReference type="ARBA" id="ARBA00023043"/>
    </source>
</evidence>
<feature type="repeat" description="ANK" evidence="11">
    <location>
        <begin position="53"/>
        <end position="100"/>
    </location>
</feature>
<gene>
    <name evidence="14" type="ORF">AFUS01_LOCUS15337</name>
</gene>
<feature type="transmembrane region" description="Helical" evidence="12">
    <location>
        <begin position="321"/>
        <end position="342"/>
    </location>
</feature>
<accession>A0A8J2P0P8</accession>
<evidence type="ECO:0000313" key="15">
    <source>
        <dbReference type="Proteomes" id="UP000708208"/>
    </source>
</evidence>
<dbReference type="InterPro" id="IPR002110">
    <property type="entry name" value="Ankyrin_rpt"/>
</dbReference>
<keyword evidence="2" id="KW-0813">Transport</keyword>
<comment type="caution">
    <text evidence="14">The sequence shown here is derived from an EMBL/GenBank/DDBJ whole genome shotgun (WGS) entry which is preliminary data.</text>
</comment>
<dbReference type="SMART" id="SM00248">
    <property type="entry name" value="ANK"/>
    <property type="match status" value="2"/>
</dbReference>
<dbReference type="PANTHER" id="PTHR47143">
    <property type="entry name" value="TRANSIENT RECEPTOR POTENTIAL CATION CHANNEL PROTEIN PAINLESS"/>
    <property type="match status" value="1"/>
</dbReference>